<dbReference type="Proteomes" id="UP000245678">
    <property type="component" value="Unassembled WGS sequence"/>
</dbReference>
<protein>
    <recommendedName>
        <fullName evidence="3">Glycosyl transferase family 2</fullName>
    </recommendedName>
</protein>
<dbReference type="EMBL" id="QGHA01000001">
    <property type="protein sequence ID" value="PWK80341.1"/>
    <property type="molecule type" value="Genomic_DNA"/>
</dbReference>
<keyword evidence="2" id="KW-1185">Reference proteome</keyword>
<dbReference type="AlphaFoldDB" id="A0A316HJW8"/>
<evidence type="ECO:0008006" key="3">
    <source>
        <dbReference type="Google" id="ProtNLM"/>
    </source>
</evidence>
<reference evidence="1 2" key="1">
    <citation type="submission" date="2018-05" db="EMBL/GenBank/DDBJ databases">
        <title>Genomic Encyclopedia of Archaeal and Bacterial Type Strains, Phase II (KMG-II): from individual species to whole genera.</title>
        <authorList>
            <person name="Goeker M."/>
        </authorList>
    </citation>
    <scope>NUCLEOTIDE SEQUENCE [LARGE SCALE GENOMIC DNA]</scope>
    <source>
        <strain evidence="1 2">DSM 19975</strain>
    </source>
</reference>
<gene>
    <name evidence="1" type="ORF">LX99_00806</name>
</gene>
<evidence type="ECO:0000313" key="1">
    <source>
        <dbReference type="EMBL" id="PWK80341.1"/>
    </source>
</evidence>
<comment type="caution">
    <text evidence="1">The sequence shown here is derived from an EMBL/GenBank/DDBJ whole genome shotgun (WGS) entry which is preliminary data.</text>
</comment>
<dbReference type="Gene3D" id="3.90.550.10">
    <property type="entry name" value="Spore Coat Polysaccharide Biosynthesis Protein SpsA, Chain A"/>
    <property type="match status" value="1"/>
</dbReference>
<dbReference type="SUPFAM" id="SSF53448">
    <property type="entry name" value="Nucleotide-diphospho-sugar transferases"/>
    <property type="match status" value="1"/>
</dbReference>
<dbReference type="InterPro" id="IPR029044">
    <property type="entry name" value="Nucleotide-diphossugar_trans"/>
</dbReference>
<organism evidence="1 2">
    <name type="scientific">Mucilaginibacter oryzae</name>
    <dbReference type="NCBI Taxonomy" id="468058"/>
    <lineage>
        <taxon>Bacteria</taxon>
        <taxon>Pseudomonadati</taxon>
        <taxon>Bacteroidota</taxon>
        <taxon>Sphingobacteriia</taxon>
        <taxon>Sphingobacteriales</taxon>
        <taxon>Sphingobacteriaceae</taxon>
        <taxon>Mucilaginibacter</taxon>
    </lineage>
</organism>
<accession>A0A316HJW8</accession>
<sequence>MKITAIMATCGRHYCCERSLSLFLEQDYENKHLLIYQNSEIPQRLNNCVNPDLVTLVNNNIDRQTGQPYTSLGAIYNDAIQYIPANTDVITFWDDDDLFFDDHLTEGVSGLIRGGKIAYKPAFSYFRTQTTLSKNQNTFEPSIFTKSQHILQYGFHNTTTDQHFKWLEPLLANDDIFVDEAGKSTLIYNWIDEVMIYKTSGHSHKPDHFNEYRTLSYDHGDAVITPISVFNSF</sequence>
<name>A0A316HJW8_9SPHI</name>
<proteinExistence type="predicted"/>
<evidence type="ECO:0000313" key="2">
    <source>
        <dbReference type="Proteomes" id="UP000245678"/>
    </source>
</evidence>